<feature type="signal peptide" evidence="2">
    <location>
        <begin position="1"/>
        <end position="21"/>
    </location>
</feature>
<dbReference type="SUPFAM" id="SSF53807">
    <property type="entry name" value="Helical backbone' metal receptor"/>
    <property type="match status" value="1"/>
</dbReference>
<accession>A0ABT1EL42</accession>
<reference evidence="4 5" key="1">
    <citation type="journal article" date="2022" name="Genome Biol. Evol.">
        <title>Host diet, physiology and behaviors set the stage for Lachnospiraceae cladogenesis.</title>
        <authorList>
            <person name="Vera-Ponce De Leon A."/>
            <person name="Schneider M."/>
            <person name="Jahnes B.C."/>
            <person name="Sadowski V."/>
            <person name="Camuy-Velez L.A."/>
            <person name="Duan J."/>
            <person name="Sabree Z.L."/>
        </authorList>
    </citation>
    <scope>NUCLEOTIDE SEQUENCE [LARGE SCALE GENOMIC DNA]</scope>
    <source>
        <strain evidence="4 5">PAL227</strain>
    </source>
</reference>
<comment type="caution">
    <text evidence="4">The sequence shown here is derived from an EMBL/GenBank/DDBJ whole genome shotgun (WGS) entry which is preliminary data.</text>
</comment>
<gene>
    <name evidence="4" type="ORF">NK118_09595</name>
</gene>
<dbReference type="Pfam" id="PF01497">
    <property type="entry name" value="Peripla_BP_2"/>
    <property type="match status" value="1"/>
</dbReference>
<dbReference type="PANTHER" id="PTHR30535:SF34">
    <property type="entry name" value="MOLYBDATE-BINDING PROTEIN MOLA"/>
    <property type="match status" value="1"/>
</dbReference>
<proteinExistence type="inferred from homology"/>
<evidence type="ECO:0000256" key="2">
    <source>
        <dbReference type="SAM" id="SignalP"/>
    </source>
</evidence>
<organism evidence="4 5">
    <name type="scientific">Ohessyouella blattaphilus</name>
    <dbReference type="NCBI Taxonomy" id="2949333"/>
    <lineage>
        <taxon>Bacteria</taxon>
        <taxon>Bacillati</taxon>
        <taxon>Bacillota</taxon>
        <taxon>Clostridia</taxon>
        <taxon>Lachnospirales</taxon>
        <taxon>Lachnospiraceae</taxon>
        <taxon>Ohessyouella</taxon>
    </lineage>
</organism>
<feature type="chain" id="PRO_5046467265" evidence="2">
    <location>
        <begin position="22"/>
        <end position="359"/>
    </location>
</feature>
<evidence type="ECO:0000313" key="4">
    <source>
        <dbReference type="EMBL" id="MCP1110502.1"/>
    </source>
</evidence>
<dbReference type="PROSITE" id="PS51257">
    <property type="entry name" value="PROKAR_LIPOPROTEIN"/>
    <property type="match status" value="1"/>
</dbReference>
<dbReference type="InterPro" id="IPR050902">
    <property type="entry name" value="ABC_Transporter_SBP"/>
</dbReference>
<comment type="similarity">
    <text evidence="1">Belongs to the bacterial solute-binding protein 8 family.</text>
</comment>
<evidence type="ECO:0000259" key="3">
    <source>
        <dbReference type="PROSITE" id="PS50983"/>
    </source>
</evidence>
<name>A0ABT1EL42_9FIRM</name>
<sequence length="359" mass="39691">MKKILALILALTLLITGCAPVSSGKAKEKETRTITDSSKRKVEIPENVQTIVCLGVGVLRFTTYMDSLELVVGTEQNELEKTLSKPYNYINNEYLNTLPVIGDNSEAYEEEIITAAPDVIITSNTGDFADTLQEKLAIPVVTIPLVDNMFDSTCLETISLLGDVFQKKERAHELTTYIQDLKADLTLRTATLMDEDKPTAYVGGVSFKGLHGFEGTEAGYSPLTAIGARNIADDTGQSGPFNMDLEEILKRDPEIIFVDHNGLALMTEDYEKNPDYYQSLSAFKNGQVYSQISFRFSAVNIELALADAYYAGTVMFPQLFTDIDPAVKADEIFETFLGTPLYDEFVANDVAFGPITWEK</sequence>
<dbReference type="InterPro" id="IPR002491">
    <property type="entry name" value="ABC_transptr_periplasmic_BD"/>
</dbReference>
<dbReference type="PROSITE" id="PS50983">
    <property type="entry name" value="FE_B12_PBP"/>
    <property type="match status" value="1"/>
</dbReference>
<evidence type="ECO:0000256" key="1">
    <source>
        <dbReference type="ARBA" id="ARBA00008814"/>
    </source>
</evidence>
<dbReference type="PANTHER" id="PTHR30535">
    <property type="entry name" value="VITAMIN B12-BINDING PROTEIN"/>
    <property type="match status" value="1"/>
</dbReference>
<keyword evidence="2" id="KW-0732">Signal</keyword>
<dbReference type="RefSeq" id="WP_262069382.1">
    <property type="nucleotide sequence ID" value="NZ_JAMXOC010000014.1"/>
</dbReference>
<evidence type="ECO:0000313" key="5">
    <source>
        <dbReference type="Proteomes" id="UP001523565"/>
    </source>
</evidence>
<dbReference type="Gene3D" id="3.40.50.1980">
    <property type="entry name" value="Nitrogenase molybdenum iron protein domain"/>
    <property type="match status" value="2"/>
</dbReference>
<dbReference type="EMBL" id="JAMZFV010000014">
    <property type="protein sequence ID" value="MCP1110502.1"/>
    <property type="molecule type" value="Genomic_DNA"/>
</dbReference>
<dbReference type="Proteomes" id="UP001523565">
    <property type="component" value="Unassembled WGS sequence"/>
</dbReference>
<protein>
    <submittedName>
        <fullName evidence="4">ABC transporter substrate-binding protein</fullName>
    </submittedName>
</protein>
<keyword evidence="5" id="KW-1185">Reference proteome</keyword>
<feature type="domain" description="Fe/B12 periplasmic-binding" evidence="3">
    <location>
        <begin position="50"/>
        <end position="319"/>
    </location>
</feature>